<comment type="caution">
    <text evidence="2">The sequence shown here is derived from an EMBL/GenBank/DDBJ whole genome shotgun (WGS) entry which is preliminary data.</text>
</comment>
<dbReference type="PANTHER" id="PTHR46033">
    <property type="entry name" value="PROTEIN MAIN-LIKE 2"/>
    <property type="match status" value="1"/>
</dbReference>
<evidence type="ECO:0000259" key="1">
    <source>
        <dbReference type="Pfam" id="PF10536"/>
    </source>
</evidence>
<dbReference type="GO" id="GO:0010073">
    <property type="term" value="P:meristem maintenance"/>
    <property type="evidence" value="ECO:0007669"/>
    <property type="project" value="InterPro"/>
</dbReference>
<dbReference type="PANTHER" id="PTHR46033:SF8">
    <property type="entry name" value="PROTEIN MAINTENANCE OF MERISTEMS-LIKE"/>
    <property type="match status" value="1"/>
</dbReference>
<evidence type="ECO:0000313" key="2">
    <source>
        <dbReference type="EMBL" id="KAJ9565706.1"/>
    </source>
</evidence>
<accession>A0AA38U205</accession>
<feature type="domain" description="Aminotransferase-like plant mobile" evidence="1">
    <location>
        <begin position="69"/>
        <end position="400"/>
    </location>
</feature>
<proteinExistence type="predicted"/>
<evidence type="ECO:0000313" key="3">
    <source>
        <dbReference type="Proteomes" id="UP001172457"/>
    </source>
</evidence>
<organism evidence="2 3">
    <name type="scientific">Centaurea solstitialis</name>
    <name type="common">yellow star-thistle</name>
    <dbReference type="NCBI Taxonomy" id="347529"/>
    <lineage>
        <taxon>Eukaryota</taxon>
        <taxon>Viridiplantae</taxon>
        <taxon>Streptophyta</taxon>
        <taxon>Embryophyta</taxon>
        <taxon>Tracheophyta</taxon>
        <taxon>Spermatophyta</taxon>
        <taxon>Magnoliopsida</taxon>
        <taxon>eudicotyledons</taxon>
        <taxon>Gunneridae</taxon>
        <taxon>Pentapetalae</taxon>
        <taxon>asterids</taxon>
        <taxon>campanulids</taxon>
        <taxon>Asterales</taxon>
        <taxon>Asteraceae</taxon>
        <taxon>Carduoideae</taxon>
        <taxon>Cardueae</taxon>
        <taxon>Centaureinae</taxon>
        <taxon>Centaurea</taxon>
    </lineage>
</organism>
<dbReference type="InterPro" id="IPR019557">
    <property type="entry name" value="AminoTfrase-like_pln_mobile"/>
</dbReference>
<gene>
    <name evidence="2" type="ORF">OSB04_001672</name>
</gene>
<dbReference type="Proteomes" id="UP001172457">
    <property type="component" value="Chromosome 1"/>
</dbReference>
<dbReference type="Pfam" id="PF10536">
    <property type="entry name" value="PMD"/>
    <property type="match status" value="1"/>
</dbReference>
<reference evidence="2" key="1">
    <citation type="submission" date="2023-03" db="EMBL/GenBank/DDBJ databases">
        <title>Chromosome-scale reference genome and RAD-based genetic map of yellow starthistle (Centaurea solstitialis) reveal putative structural variation and QTLs associated with invader traits.</title>
        <authorList>
            <person name="Reatini B."/>
            <person name="Cang F.A."/>
            <person name="Jiang Q."/>
            <person name="Mckibben M.T.W."/>
            <person name="Barker M.S."/>
            <person name="Rieseberg L.H."/>
            <person name="Dlugosch K.M."/>
        </authorList>
    </citation>
    <scope>NUCLEOTIDE SEQUENCE</scope>
    <source>
        <strain evidence="2">CAN-66</strain>
        <tissue evidence="2">Leaf</tissue>
    </source>
</reference>
<dbReference type="EMBL" id="JARYMX010000001">
    <property type="protein sequence ID" value="KAJ9565706.1"/>
    <property type="molecule type" value="Genomic_DNA"/>
</dbReference>
<protein>
    <recommendedName>
        <fullName evidence="1">Aminotransferase-like plant mobile domain-containing protein</fullName>
    </recommendedName>
</protein>
<name>A0AA38U205_9ASTR</name>
<dbReference type="InterPro" id="IPR044824">
    <property type="entry name" value="MAIN-like"/>
</dbReference>
<dbReference type="AlphaFoldDB" id="A0AA38U205"/>
<keyword evidence="3" id="KW-1185">Reference proteome</keyword>
<sequence>MADMRIHPSPLNNELLFLETQHRAYTIFHGQGDLDTVLDVRRGDQRLWRSLRNHDIPEPVKFYIRRAGFQGVFDCGCKPLDHALITALVERWRLETNTFHLPIGEVSVTLQDVQLMWGLRIDREVVTGREKKWSLNEKRETCYRLLGILPKQGNFKDAQLKMTFLREVLDVPLPDNANTNDNAVHMNLVVLLEDFDRCSGLSWGSAALACLYRNLCRAATTEKIIAGPLMLLQLWAWSRIRAIGPQYDGQNIGSPFGVRWNQSLHFKSVPTQSVSGYRMIFNVLMDNEFVWTPYDQYPHQPSTDWLCMTYIICWEIVEEYLPNRVMRQFHLTQTIPTFPLSSPQENRRLHELTRRGANAKNWSVDLAPQINHWRNRIHHYVQGDISILPTTVPMYMDWYRKRTVIHTINSVPNDESSYRYQNVGGNFEVEGLSQAREVLSQVDEENPAYQQLHGLYETTRNYLHFTYGEKRPHGFYGTHVIPANNFAPVMANPVERARVQRRTHDDQAGPSNRGERHLHIIIMKRVPQIGVNGHLHIIVMKRVHQVCSIPREFSTMDLLNHLDSTSI</sequence>